<evidence type="ECO:0000259" key="3">
    <source>
        <dbReference type="Pfam" id="PF14706"/>
    </source>
</evidence>
<dbReference type="InterPro" id="IPR047768">
    <property type="entry name" value="Tn5p-like"/>
</dbReference>
<feature type="domain" description="Transposase Tn5-like N-terminal" evidence="3">
    <location>
        <begin position="2"/>
        <end position="49"/>
    </location>
</feature>
<dbReference type="GO" id="GO:0004803">
    <property type="term" value="F:transposase activity"/>
    <property type="evidence" value="ECO:0007669"/>
    <property type="project" value="InterPro"/>
</dbReference>
<dbReference type="InterPro" id="IPR014735">
    <property type="entry name" value="Transposase_Tn5-like_N"/>
</dbReference>
<feature type="domain" description="Transposase IS4-like" evidence="2">
    <location>
        <begin position="165"/>
        <end position="348"/>
    </location>
</feature>
<dbReference type="InterPro" id="IPR012337">
    <property type="entry name" value="RNaseH-like_sf"/>
</dbReference>
<dbReference type="InterPro" id="IPR038215">
    <property type="entry name" value="TN5-like_N_sf"/>
</dbReference>
<feature type="region of interest" description="Disordered" evidence="1">
    <location>
        <begin position="132"/>
        <end position="155"/>
    </location>
</feature>
<dbReference type="PANTHER" id="PTHR37319">
    <property type="entry name" value="TRANSPOSASE"/>
    <property type="match status" value="1"/>
</dbReference>
<dbReference type="PANTHER" id="PTHR37319:SF1">
    <property type="entry name" value="TRANSPOSASE TN5 DIMERISATION DOMAIN-CONTAINING PROTEIN"/>
    <property type="match status" value="1"/>
</dbReference>
<evidence type="ECO:0000259" key="2">
    <source>
        <dbReference type="Pfam" id="PF01609"/>
    </source>
</evidence>
<dbReference type="GO" id="GO:0003677">
    <property type="term" value="F:DNA binding"/>
    <property type="evidence" value="ECO:0007669"/>
    <property type="project" value="InterPro"/>
</dbReference>
<gene>
    <name evidence="4" type="ORF">AKJ37_07585</name>
</gene>
<feature type="compositionally biased region" description="Basic and acidic residues" evidence="1">
    <location>
        <begin position="138"/>
        <end position="155"/>
    </location>
</feature>
<keyword evidence="5" id="KW-1185">Reference proteome</keyword>
<reference evidence="4 5" key="1">
    <citation type="journal article" date="2016" name="Sci. Rep.">
        <title>Metabolic traits of an uncultured archaeal lineage -MSBL1- from brine pools of the Red Sea.</title>
        <authorList>
            <person name="Mwirichia R."/>
            <person name="Alam I."/>
            <person name="Rashid M."/>
            <person name="Vinu M."/>
            <person name="Ba-Alawi W."/>
            <person name="Anthony Kamau A."/>
            <person name="Kamanda Ngugi D."/>
            <person name="Goker M."/>
            <person name="Klenk H.P."/>
            <person name="Bajic V."/>
            <person name="Stingl U."/>
        </authorList>
    </citation>
    <scope>NUCLEOTIDE SEQUENCE [LARGE SCALE GENOMIC DNA]</scope>
    <source>
        <strain evidence="4">SCGC-AAA259I09</strain>
    </source>
</reference>
<dbReference type="Gene3D" id="3.90.350.10">
    <property type="entry name" value="Transposase Inhibitor Protein From Tn5, Chain A, domain 1"/>
    <property type="match status" value="1"/>
</dbReference>
<comment type="caution">
    <text evidence="4">The sequence shown here is derived from an EMBL/GenBank/DDBJ whole genome shotgun (WGS) entry which is preliminary data.</text>
</comment>
<dbReference type="InterPro" id="IPR014737">
    <property type="entry name" value="Transposase_Tn5-like_C"/>
</dbReference>
<dbReference type="SUPFAM" id="SSF53098">
    <property type="entry name" value="Ribonuclease H-like"/>
    <property type="match status" value="1"/>
</dbReference>
<dbReference type="GO" id="GO:0006313">
    <property type="term" value="P:DNA transposition"/>
    <property type="evidence" value="ECO:0007669"/>
    <property type="project" value="InterPro"/>
</dbReference>
<dbReference type="Pfam" id="PF01609">
    <property type="entry name" value="DDE_Tnp_1"/>
    <property type="match status" value="1"/>
</dbReference>
<evidence type="ECO:0000313" key="4">
    <source>
        <dbReference type="EMBL" id="KXA94458.1"/>
    </source>
</evidence>
<dbReference type="EMBL" id="LHXR01000184">
    <property type="protein sequence ID" value="KXA94458.1"/>
    <property type="molecule type" value="Genomic_DNA"/>
</dbReference>
<dbReference type="Gene3D" id="1.10.246.40">
    <property type="entry name" value="Tn5 transposase, domain 1"/>
    <property type="match status" value="1"/>
</dbReference>
<dbReference type="AlphaFoldDB" id="A0A133UJS3"/>
<name>A0A133UJS3_9EURY</name>
<organism evidence="4 5">
    <name type="scientific">candidate division MSBL1 archaeon SCGC-AAA259I09</name>
    <dbReference type="NCBI Taxonomy" id="1698267"/>
    <lineage>
        <taxon>Archaea</taxon>
        <taxon>Methanobacteriati</taxon>
        <taxon>Methanobacteriota</taxon>
        <taxon>candidate division MSBL1</taxon>
    </lineage>
</organism>
<accession>A0A133UJS3</accession>
<evidence type="ECO:0000313" key="5">
    <source>
        <dbReference type="Proteomes" id="UP000070463"/>
    </source>
</evidence>
<dbReference type="InterPro" id="IPR054836">
    <property type="entry name" value="Tn5_transposase"/>
</dbReference>
<protein>
    <submittedName>
        <fullName evidence="4">Transposase</fullName>
    </submittedName>
</protein>
<feature type="non-terminal residue" evidence="4">
    <location>
        <position position="1"/>
    </location>
</feature>
<dbReference type="Pfam" id="PF14706">
    <property type="entry name" value="Tnp_DNA_bind"/>
    <property type="match status" value="1"/>
</dbReference>
<dbReference type="InterPro" id="IPR002559">
    <property type="entry name" value="Transposase_11"/>
</dbReference>
<evidence type="ECO:0000256" key="1">
    <source>
        <dbReference type="SAM" id="MobiDB-lite"/>
    </source>
</evidence>
<dbReference type="NCBIfam" id="NF033590">
    <property type="entry name" value="transpos_IS4_3"/>
    <property type="match status" value="1"/>
</dbReference>
<dbReference type="Proteomes" id="UP000070463">
    <property type="component" value="Unassembled WGS sequence"/>
</dbReference>
<sequence length="441" mass="50174">TDFGDERLDVRAQKIGVALGGAPSESIPKACKDWASTKAAYRFFDNENVTPGEILSSHKKEQKSRLKKMGKVLVISDTTQLTFPRHPSKKGLGDIGDSKTDVEGVMVHSTIGVHPDTRKMTGVMDQQVLVRDQQQDETETHDTNGKSEPIELESEQDKWIRGDEEVIKMLPEDTKPIFVHDRGADDFSIFTRLKEEDSGFVIRASQKRRIRTLSGEESLLFEWSKNLPEIGQTEIHVQQRGGRKGRDAKLSVRAGTCEILPPKDKPQDTSPCRVNVVRVEEVEREENPILWVLLTTEPVKDFEDVLEAIEHYQKRWVIEDWHKALKTGCKIEERQLQKWERMEVLLSIYSVVAWKVLELREIARTEGEIAPEEFLTDKQIAALEGKFPDLKGKGGKEYAIAVARVGGYLNRSSDPPPGWIVMWRGFKEVQTWIEGYEILSS</sequence>
<dbReference type="Gene3D" id="1.10.740.10">
    <property type="entry name" value="Transferase Inhibitor Protein From Tn5, Chain"/>
    <property type="match status" value="1"/>
</dbReference>
<proteinExistence type="predicted"/>